<keyword evidence="2" id="KW-1133">Transmembrane helix</keyword>
<organism evidence="3 4">
    <name type="scientific">Bombardia bombarda</name>
    <dbReference type="NCBI Taxonomy" id="252184"/>
    <lineage>
        <taxon>Eukaryota</taxon>
        <taxon>Fungi</taxon>
        <taxon>Dikarya</taxon>
        <taxon>Ascomycota</taxon>
        <taxon>Pezizomycotina</taxon>
        <taxon>Sordariomycetes</taxon>
        <taxon>Sordariomycetidae</taxon>
        <taxon>Sordariales</taxon>
        <taxon>Lasiosphaeriaceae</taxon>
        <taxon>Bombardia</taxon>
    </lineage>
</organism>
<feature type="compositionally biased region" description="Polar residues" evidence="1">
    <location>
        <begin position="452"/>
        <end position="465"/>
    </location>
</feature>
<keyword evidence="2" id="KW-0812">Transmembrane</keyword>
<accession>A0AA40CG69</accession>
<feature type="transmembrane region" description="Helical" evidence="2">
    <location>
        <begin position="264"/>
        <end position="283"/>
    </location>
</feature>
<evidence type="ECO:0000256" key="2">
    <source>
        <dbReference type="SAM" id="Phobius"/>
    </source>
</evidence>
<feature type="transmembrane region" description="Helical" evidence="2">
    <location>
        <begin position="31"/>
        <end position="48"/>
    </location>
</feature>
<evidence type="ECO:0000313" key="4">
    <source>
        <dbReference type="Proteomes" id="UP001174934"/>
    </source>
</evidence>
<evidence type="ECO:0000256" key="1">
    <source>
        <dbReference type="SAM" id="MobiDB-lite"/>
    </source>
</evidence>
<proteinExistence type="predicted"/>
<dbReference type="AlphaFoldDB" id="A0AA40CG69"/>
<feature type="region of interest" description="Disordered" evidence="1">
    <location>
        <begin position="322"/>
        <end position="470"/>
    </location>
</feature>
<keyword evidence="4" id="KW-1185">Reference proteome</keyword>
<evidence type="ECO:0000313" key="3">
    <source>
        <dbReference type="EMBL" id="KAK0636338.1"/>
    </source>
</evidence>
<dbReference type="Proteomes" id="UP001174934">
    <property type="component" value="Unassembled WGS sequence"/>
</dbReference>
<feature type="transmembrane region" description="Helical" evidence="2">
    <location>
        <begin position="208"/>
        <end position="232"/>
    </location>
</feature>
<feature type="transmembrane region" description="Helical" evidence="2">
    <location>
        <begin position="295"/>
        <end position="316"/>
    </location>
</feature>
<feature type="transmembrane region" description="Helical" evidence="2">
    <location>
        <begin position="157"/>
        <end position="177"/>
    </location>
</feature>
<keyword evidence="2" id="KW-0472">Membrane</keyword>
<feature type="transmembrane region" description="Helical" evidence="2">
    <location>
        <begin position="68"/>
        <end position="90"/>
    </location>
</feature>
<sequence length="514" mass="57262">MSSSPTPLPRWPEADCFIQGTPDMYGMGIRVAFYVFWFGTLLVIRFVLKSVNDNDQDAIRPSTDILSWSLIFFYYAVFIALAVTASKAAKEIHSYSGSDEDQQPFQAVEAYITILLISMPAYLQIPTFVLSLVFACRPDWDPNFKTRREKRDANMDLMPAFHTILILIVSGVQLWFWCSGVETLRTNNCIQFGFLFVRVDLCAPGVRAFNIIVILTAVVASILGMAIDRGLWAPFRRKRRKRRRSKGVGATDAKIAMHMELETFFYLFVSILLIIAIELTIKWNCIQSVNYASTAGQLIPLFISVFLVAFFLYNWWPSGTGGDGSNSTSSTSSPPSSPPSSGDTTTSDEATTTVSSPPSSGGNISSEKDPWMSGPYSTRVVRTLSSTTSASDHASGEMEGEEEKEEREMEEEEEEMEEEEKEMEEEEEEEEEEGREKQTSQTARKTQKIRKSPSTWSFGSESLETAKNAENVGSVETICSTWRIKMFASIRTATPINASEDSGGVCNLTVVKGA</sequence>
<feature type="compositionally biased region" description="Acidic residues" evidence="1">
    <location>
        <begin position="398"/>
        <end position="433"/>
    </location>
</feature>
<name>A0AA40CG69_9PEZI</name>
<feature type="transmembrane region" description="Helical" evidence="2">
    <location>
        <begin position="110"/>
        <end position="136"/>
    </location>
</feature>
<comment type="caution">
    <text evidence="3">The sequence shown here is derived from an EMBL/GenBank/DDBJ whole genome shotgun (WGS) entry which is preliminary data.</text>
</comment>
<gene>
    <name evidence="3" type="ORF">B0T17DRAFT_613082</name>
</gene>
<reference evidence="3" key="1">
    <citation type="submission" date="2023-06" db="EMBL/GenBank/DDBJ databases">
        <title>Genome-scale phylogeny and comparative genomics of the fungal order Sordariales.</title>
        <authorList>
            <consortium name="Lawrence Berkeley National Laboratory"/>
            <person name="Hensen N."/>
            <person name="Bonometti L."/>
            <person name="Westerberg I."/>
            <person name="Brannstrom I.O."/>
            <person name="Guillou S."/>
            <person name="Cros-Aarteil S."/>
            <person name="Calhoun S."/>
            <person name="Haridas S."/>
            <person name="Kuo A."/>
            <person name="Mondo S."/>
            <person name="Pangilinan J."/>
            <person name="Riley R."/>
            <person name="LaButti K."/>
            <person name="Andreopoulos B."/>
            <person name="Lipzen A."/>
            <person name="Chen C."/>
            <person name="Yanf M."/>
            <person name="Daum C."/>
            <person name="Ng V."/>
            <person name="Clum A."/>
            <person name="Steindorff A."/>
            <person name="Ohm R."/>
            <person name="Martin F."/>
            <person name="Silar P."/>
            <person name="Natvig D."/>
            <person name="Lalanne C."/>
            <person name="Gautier V."/>
            <person name="Ament-velasquez S.L."/>
            <person name="Kruys A."/>
            <person name="Hutchinson M.I."/>
            <person name="Powell A.J."/>
            <person name="Barry K."/>
            <person name="Miller A.N."/>
            <person name="Grigoriev I.V."/>
            <person name="Debuchy R."/>
            <person name="Gladieux P."/>
            <person name="Thoren M.H."/>
            <person name="Johannesson H."/>
        </authorList>
    </citation>
    <scope>NUCLEOTIDE SEQUENCE</scope>
    <source>
        <strain evidence="3">SMH3391-2</strain>
    </source>
</reference>
<protein>
    <submittedName>
        <fullName evidence="3">Uncharacterized protein</fullName>
    </submittedName>
</protein>
<feature type="compositionally biased region" description="Low complexity" evidence="1">
    <location>
        <begin position="377"/>
        <end position="389"/>
    </location>
</feature>
<feature type="compositionally biased region" description="Low complexity" evidence="1">
    <location>
        <begin position="325"/>
        <end position="365"/>
    </location>
</feature>
<dbReference type="EMBL" id="JAULSR010000001">
    <property type="protein sequence ID" value="KAK0636338.1"/>
    <property type="molecule type" value="Genomic_DNA"/>
</dbReference>